<evidence type="ECO:0000259" key="10">
    <source>
        <dbReference type="PROSITE" id="PS51194"/>
    </source>
</evidence>
<feature type="domain" description="Helicase C-terminal" evidence="10">
    <location>
        <begin position="813"/>
        <end position="969"/>
    </location>
</feature>
<accession>A0A8K0PFR8</accession>
<dbReference type="GO" id="GO:0016787">
    <property type="term" value="F:hydrolase activity"/>
    <property type="evidence" value="ECO:0007669"/>
    <property type="project" value="UniProtKB-KW"/>
</dbReference>
<dbReference type="SMART" id="SM00490">
    <property type="entry name" value="HELICc"/>
    <property type="match status" value="1"/>
</dbReference>
<dbReference type="GO" id="GO:0004386">
    <property type="term" value="F:helicase activity"/>
    <property type="evidence" value="ECO:0007669"/>
    <property type="project" value="UniProtKB-KW"/>
</dbReference>
<dbReference type="InterPro" id="IPR049730">
    <property type="entry name" value="SNF2/RAD54-like_C"/>
</dbReference>
<proteinExistence type="predicted"/>
<dbReference type="PANTHER" id="PTHR45626:SF17">
    <property type="entry name" value="HELICASE-LIKE TRANSCRIPTION FACTOR"/>
    <property type="match status" value="1"/>
</dbReference>
<evidence type="ECO:0000256" key="2">
    <source>
        <dbReference type="ARBA" id="ARBA00022741"/>
    </source>
</evidence>
<evidence type="ECO:0000256" key="5">
    <source>
        <dbReference type="ARBA" id="ARBA00022806"/>
    </source>
</evidence>
<dbReference type="CDD" id="cd18793">
    <property type="entry name" value="SF2_C_SNF"/>
    <property type="match status" value="1"/>
</dbReference>
<dbReference type="Pfam" id="PF00176">
    <property type="entry name" value="SNF2-rel_dom"/>
    <property type="match status" value="1"/>
</dbReference>
<dbReference type="SUPFAM" id="SSF57850">
    <property type="entry name" value="RING/U-box"/>
    <property type="match status" value="1"/>
</dbReference>
<comment type="caution">
    <text evidence="11">The sequence shown here is derived from an EMBL/GenBank/DDBJ whole genome shotgun (WGS) entry which is preliminary data.</text>
</comment>
<dbReference type="PANTHER" id="PTHR45626">
    <property type="entry name" value="TRANSCRIPTION TERMINATION FACTOR 2-RELATED"/>
    <property type="match status" value="1"/>
</dbReference>
<keyword evidence="2" id="KW-0547">Nucleotide-binding</keyword>
<gene>
    <name evidence="11" type="ORF">KVT40_004029</name>
</gene>
<feature type="domain" description="Helicase ATP-binding" evidence="9">
    <location>
        <begin position="272"/>
        <end position="476"/>
    </location>
</feature>
<dbReference type="InterPro" id="IPR050628">
    <property type="entry name" value="SNF2_RAD54_helicase_TF"/>
</dbReference>
<dbReference type="PROSITE" id="PS51192">
    <property type="entry name" value="HELICASE_ATP_BIND_1"/>
    <property type="match status" value="1"/>
</dbReference>
<dbReference type="Gene3D" id="3.40.50.10810">
    <property type="entry name" value="Tandem AAA-ATPase domain"/>
    <property type="match status" value="1"/>
</dbReference>
<dbReference type="InterPro" id="IPR017907">
    <property type="entry name" value="Znf_RING_CS"/>
</dbReference>
<dbReference type="Pfam" id="PF00271">
    <property type="entry name" value="Helicase_C"/>
    <property type="match status" value="1"/>
</dbReference>
<feature type="region of interest" description="Disordered" evidence="8">
    <location>
        <begin position="643"/>
        <end position="674"/>
    </location>
</feature>
<keyword evidence="12" id="KW-1185">Reference proteome</keyword>
<evidence type="ECO:0000313" key="11">
    <source>
        <dbReference type="EMBL" id="KAG8628156.1"/>
    </source>
</evidence>
<dbReference type="AlphaFoldDB" id="A0A8K0PFR8"/>
<evidence type="ECO:0000256" key="3">
    <source>
        <dbReference type="ARBA" id="ARBA00022771"/>
    </source>
</evidence>
<feature type="region of interest" description="Disordered" evidence="8">
    <location>
        <begin position="121"/>
        <end position="157"/>
    </location>
</feature>
<dbReference type="PROSITE" id="PS51194">
    <property type="entry name" value="HELICASE_CTER"/>
    <property type="match status" value="1"/>
</dbReference>
<dbReference type="SMART" id="SM00487">
    <property type="entry name" value="DEXDc"/>
    <property type="match status" value="1"/>
</dbReference>
<feature type="compositionally biased region" description="Acidic residues" evidence="8">
    <location>
        <begin position="988"/>
        <end position="1010"/>
    </location>
</feature>
<dbReference type="SUPFAM" id="SSF52540">
    <property type="entry name" value="P-loop containing nucleoside triphosphate hydrolases"/>
    <property type="match status" value="2"/>
</dbReference>
<evidence type="ECO:0000256" key="8">
    <source>
        <dbReference type="SAM" id="MobiDB-lite"/>
    </source>
</evidence>
<sequence>MSSVTSDMFEIDMDMASSTTVPNLGHSILNKPAKQTGNEALMSPEDQLRILREAADRLEESGQISNVAIKQEPADDQDDDVICLGESIIDLTHFPENKTVIIPDDDGEELFIIGAKADKLPRPKKRNANEMAHSDNEPEQTARKKSKKSKAKGRGNKIDLANAPSVQKLMTTSLFSEIANLEDVPNMPDFDEQAIRRGNSDQLFAHLDDSVNQVEAIRDARMLNRACNIFGRGHISRADNGEWLVKGMESTLKNHQVLGTAFMISKEREARDNKSPVPQGGILADQMGLGKTVMALGLCTRGKARDFDRQSIGLGSKTTLVIATPSLVNQWYEEIGTHCNTNDTRSGIGTYTIYRSREWRDRHHPIRELAKNDIIVTTYEEVAKSFPFEDPPEELTDQDERQKWWDDYFQKNKGHLHRMNFRRVIIDEAHLIRNPDTIKSRAVRVLVGKYRWCLTGTPFTNGVQDIWSLLDFIDAPGLESYDTFKAKYLKANEQVTANLNAILGKCMLRRSHADRLFGAKLVSLPKASQMQLVCHFNPVEREIYNIIEAAFRRRMQEAMKTHGLMFSRNNSYFAMLTRLRQLTAHPLLIQSTMLDLLERKDIRKLRVAIDEHGVVLQDKKEGKALMTKIKLILRASYKTKKRTRKNAVDSAAPAPQTATANSSGGAPQEENLGSRYGQRTNFNHMWEHLRADHDILTRAALGRCEYCKKEATTPQITECCHIYCQQCLIDLQLEAASEGLDRAVCAVVKCKAQYNFVVPFDNEEFSKLVTLKKTVRKTSGGRIKKTDLPAGIVSWMDKGDLVPSAKTKAVKTQIVEWFEQFPNSKIIIYTQWTTMIKILANMCDIEEWKCVRFFGAMTPEARTRAINRFETEDDLKIMICSLQCGGLGLNLTAASKVIVVDAWWNNAVEEQAFARCYRIKQTQETHLLQLSVFNTIDDRIAEVKDRKQLQIDAFSNEKTLRQLSQREIMSLFGEVFEDDDGNMRYLMEGEEDEGESDEEDDRIMEVDEEVDKAGEVEGQAM</sequence>
<reference evidence="11" key="1">
    <citation type="submission" date="2021-07" db="EMBL/GenBank/DDBJ databases">
        <title>Elsinoe batatas strain:CRI-CJ2 Genome sequencing and assembly.</title>
        <authorList>
            <person name="Huang L."/>
        </authorList>
    </citation>
    <scope>NUCLEOTIDE SEQUENCE</scope>
    <source>
        <strain evidence="11">CRI-CJ2</strain>
    </source>
</reference>
<dbReference type="InterPro" id="IPR001650">
    <property type="entry name" value="Helicase_C-like"/>
</dbReference>
<keyword evidence="1" id="KW-0479">Metal-binding</keyword>
<keyword evidence="3" id="KW-0863">Zinc-finger</keyword>
<feature type="compositionally biased region" description="Basic and acidic residues" evidence="8">
    <location>
        <begin position="132"/>
        <end position="142"/>
    </location>
</feature>
<dbReference type="InterPro" id="IPR014001">
    <property type="entry name" value="Helicase_ATP-bd"/>
</dbReference>
<dbReference type="Gene3D" id="3.40.50.300">
    <property type="entry name" value="P-loop containing nucleotide triphosphate hydrolases"/>
    <property type="match status" value="1"/>
</dbReference>
<dbReference type="EMBL" id="JAESVG020000004">
    <property type="protein sequence ID" value="KAG8628156.1"/>
    <property type="molecule type" value="Genomic_DNA"/>
</dbReference>
<dbReference type="PROSITE" id="PS00518">
    <property type="entry name" value="ZF_RING_1"/>
    <property type="match status" value="1"/>
</dbReference>
<evidence type="ECO:0000256" key="7">
    <source>
        <dbReference type="ARBA" id="ARBA00022840"/>
    </source>
</evidence>
<dbReference type="CDD" id="cd18008">
    <property type="entry name" value="DEXDc_SHPRH-like"/>
    <property type="match status" value="1"/>
</dbReference>
<dbReference type="InterPro" id="IPR000330">
    <property type="entry name" value="SNF2_N"/>
</dbReference>
<evidence type="ECO:0000259" key="9">
    <source>
        <dbReference type="PROSITE" id="PS51192"/>
    </source>
</evidence>
<keyword evidence="6" id="KW-0862">Zinc</keyword>
<evidence type="ECO:0000256" key="4">
    <source>
        <dbReference type="ARBA" id="ARBA00022801"/>
    </source>
</evidence>
<dbReference type="InterPro" id="IPR027417">
    <property type="entry name" value="P-loop_NTPase"/>
</dbReference>
<dbReference type="GO" id="GO:0005634">
    <property type="term" value="C:nucleus"/>
    <property type="evidence" value="ECO:0007669"/>
    <property type="project" value="TreeGrafter"/>
</dbReference>
<keyword evidence="4" id="KW-0378">Hydrolase</keyword>
<dbReference type="GO" id="GO:0005524">
    <property type="term" value="F:ATP binding"/>
    <property type="evidence" value="ECO:0007669"/>
    <property type="project" value="UniProtKB-KW"/>
</dbReference>
<feature type="compositionally biased region" description="Basic residues" evidence="8">
    <location>
        <begin position="143"/>
        <end position="155"/>
    </location>
</feature>
<keyword evidence="5" id="KW-0347">Helicase</keyword>
<dbReference type="Proteomes" id="UP000809789">
    <property type="component" value="Unassembled WGS sequence"/>
</dbReference>
<keyword evidence="7" id="KW-0067">ATP-binding</keyword>
<evidence type="ECO:0000313" key="12">
    <source>
        <dbReference type="Proteomes" id="UP000809789"/>
    </source>
</evidence>
<evidence type="ECO:0000256" key="1">
    <source>
        <dbReference type="ARBA" id="ARBA00022723"/>
    </source>
</evidence>
<dbReference type="InterPro" id="IPR038718">
    <property type="entry name" value="SNF2-like_sf"/>
</dbReference>
<feature type="compositionally biased region" description="Polar residues" evidence="8">
    <location>
        <begin position="656"/>
        <end position="665"/>
    </location>
</feature>
<protein>
    <submittedName>
        <fullName evidence="11">Uncharacterized protein</fullName>
    </submittedName>
</protein>
<name>A0A8K0PFR8_9PEZI</name>
<dbReference type="OrthoDB" id="448448at2759"/>
<dbReference type="GO" id="GO:0006281">
    <property type="term" value="P:DNA repair"/>
    <property type="evidence" value="ECO:0007669"/>
    <property type="project" value="TreeGrafter"/>
</dbReference>
<dbReference type="GO" id="GO:0008094">
    <property type="term" value="F:ATP-dependent activity, acting on DNA"/>
    <property type="evidence" value="ECO:0007669"/>
    <property type="project" value="TreeGrafter"/>
</dbReference>
<feature type="region of interest" description="Disordered" evidence="8">
    <location>
        <begin position="17"/>
        <end position="41"/>
    </location>
</feature>
<dbReference type="GO" id="GO:0008270">
    <property type="term" value="F:zinc ion binding"/>
    <property type="evidence" value="ECO:0007669"/>
    <property type="project" value="UniProtKB-KW"/>
</dbReference>
<feature type="region of interest" description="Disordered" evidence="8">
    <location>
        <begin position="987"/>
        <end position="1021"/>
    </location>
</feature>
<organism evidence="11 12">
    <name type="scientific">Elsinoe batatas</name>
    <dbReference type="NCBI Taxonomy" id="2601811"/>
    <lineage>
        <taxon>Eukaryota</taxon>
        <taxon>Fungi</taxon>
        <taxon>Dikarya</taxon>
        <taxon>Ascomycota</taxon>
        <taxon>Pezizomycotina</taxon>
        <taxon>Dothideomycetes</taxon>
        <taxon>Dothideomycetidae</taxon>
        <taxon>Myriangiales</taxon>
        <taxon>Elsinoaceae</taxon>
        <taxon>Elsinoe</taxon>
    </lineage>
</organism>
<evidence type="ECO:0000256" key="6">
    <source>
        <dbReference type="ARBA" id="ARBA00022833"/>
    </source>
</evidence>